<proteinExistence type="predicted"/>
<dbReference type="Proteomes" id="UP001241537">
    <property type="component" value="Unassembled WGS sequence"/>
</dbReference>
<organism evidence="1 2">
    <name type="scientific">Moryella indoligenes</name>
    <dbReference type="NCBI Taxonomy" id="371674"/>
    <lineage>
        <taxon>Bacteria</taxon>
        <taxon>Bacillati</taxon>
        <taxon>Bacillota</taxon>
        <taxon>Clostridia</taxon>
        <taxon>Lachnospirales</taxon>
        <taxon>Lachnospiraceae</taxon>
        <taxon>Moryella</taxon>
    </lineage>
</organism>
<name>A0AAE3VCA4_9FIRM</name>
<evidence type="ECO:0000313" key="2">
    <source>
        <dbReference type="Proteomes" id="UP001241537"/>
    </source>
</evidence>
<keyword evidence="2" id="KW-1185">Reference proteome</keyword>
<evidence type="ECO:0000313" key="1">
    <source>
        <dbReference type="EMBL" id="MDQ0153423.1"/>
    </source>
</evidence>
<protein>
    <submittedName>
        <fullName evidence="1">Uncharacterized protein</fullName>
    </submittedName>
</protein>
<accession>A0AAE3VCA4</accession>
<comment type="caution">
    <text evidence="1">The sequence shown here is derived from an EMBL/GenBank/DDBJ whole genome shotgun (WGS) entry which is preliminary data.</text>
</comment>
<dbReference type="RefSeq" id="WP_307255378.1">
    <property type="nucleotide sequence ID" value="NZ_JAUSTO010000019.1"/>
</dbReference>
<gene>
    <name evidence="1" type="ORF">J2S20_002143</name>
</gene>
<reference evidence="1" key="1">
    <citation type="submission" date="2023-07" db="EMBL/GenBank/DDBJ databases">
        <title>Genomic Encyclopedia of Type Strains, Phase IV (KMG-IV): sequencing the most valuable type-strain genomes for metagenomic binning, comparative biology and taxonomic classification.</title>
        <authorList>
            <person name="Goeker M."/>
        </authorList>
    </citation>
    <scope>NUCLEOTIDE SEQUENCE</scope>
    <source>
        <strain evidence="1">DSM 19659</strain>
    </source>
</reference>
<dbReference type="AlphaFoldDB" id="A0AAE3VCA4"/>
<dbReference type="EMBL" id="JAUSTO010000019">
    <property type="protein sequence ID" value="MDQ0153423.1"/>
    <property type="molecule type" value="Genomic_DNA"/>
</dbReference>
<sequence>MTKLNRLFLRLEKDGFTVRKSELCNVDCTGINAPVLIIDTNYEGFYPPKSVFDKQGMIRNICKNRFSVQARGYYTALFIREWLPHEKHL</sequence>